<reference evidence="1 2" key="1">
    <citation type="submission" date="2016-06" db="EMBL/GenBank/DDBJ databases">
        <authorList>
            <person name="Kjaerup R.B."/>
            <person name="Dalgaard T.S."/>
            <person name="Juul-Madsen H.R."/>
        </authorList>
    </citation>
    <scope>NUCLEOTIDE SEQUENCE [LARGE SCALE GENOMIC DNA]</scope>
    <source>
        <strain evidence="1 2">DSM 45626</strain>
    </source>
</reference>
<evidence type="ECO:0000313" key="2">
    <source>
        <dbReference type="Proteomes" id="UP000199375"/>
    </source>
</evidence>
<protein>
    <submittedName>
        <fullName evidence="1">Uncharacterized protein</fullName>
    </submittedName>
</protein>
<dbReference type="AlphaFoldDB" id="A0A1C4WUU6"/>
<evidence type="ECO:0000313" key="1">
    <source>
        <dbReference type="EMBL" id="SCF00066.1"/>
    </source>
</evidence>
<gene>
    <name evidence="1" type="ORF">GA0070558_118133</name>
</gene>
<proteinExistence type="predicted"/>
<dbReference type="Proteomes" id="UP000199375">
    <property type="component" value="Unassembled WGS sequence"/>
</dbReference>
<dbReference type="EMBL" id="FMCW01000018">
    <property type="protein sequence ID" value="SCF00066.1"/>
    <property type="molecule type" value="Genomic_DNA"/>
</dbReference>
<name>A0A1C4WUU6_9ACTN</name>
<accession>A0A1C4WUU6</accession>
<sequence>MRFRLIPWDLVLVCVVFVALSLAAFHACRMVA</sequence>
<organism evidence="1 2">
    <name type="scientific">Micromonospora haikouensis</name>
    <dbReference type="NCBI Taxonomy" id="686309"/>
    <lineage>
        <taxon>Bacteria</taxon>
        <taxon>Bacillati</taxon>
        <taxon>Actinomycetota</taxon>
        <taxon>Actinomycetes</taxon>
        <taxon>Micromonosporales</taxon>
        <taxon>Micromonosporaceae</taxon>
        <taxon>Micromonospora</taxon>
    </lineage>
</organism>